<comment type="caution">
    <text evidence="1">The sequence shown here is derived from an EMBL/GenBank/DDBJ whole genome shotgun (WGS) entry which is preliminary data.</text>
</comment>
<keyword evidence="2" id="KW-1185">Reference proteome</keyword>
<sequence>MIALFSYFMEKQQLSISRRLRYLTHRVVCILADAFCYKRQLRNQRSSFYNLWCESSMPIH</sequence>
<dbReference type="EMBL" id="JAOYFB010000002">
    <property type="protein sequence ID" value="KAK4006642.1"/>
    <property type="molecule type" value="Genomic_DNA"/>
</dbReference>
<name>A0ABQ9Z171_9CRUS</name>
<protein>
    <submittedName>
        <fullName evidence="1">Uncharacterized protein</fullName>
    </submittedName>
</protein>
<reference evidence="1 2" key="1">
    <citation type="journal article" date="2023" name="Nucleic Acids Res.">
        <title>The hologenome of Daphnia magna reveals possible DNA methylation and microbiome-mediated evolution of the host genome.</title>
        <authorList>
            <person name="Chaturvedi A."/>
            <person name="Li X."/>
            <person name="Dhandapani V."/>
            <person name="Marshall H."/>
            <person name="Kissane S."/>
            <person name="Cuenca-Cambronero M."/>
            <person name="Asole G."/>
            <person name="Calvet F."/>
            <person name="Ruiz-Romero M."/>
            <person name="Marangio P."/>
            <person name="Guigo R."/>
            <person name="Rago D."/>
            <person name="Mirbahai L."/>
            <person name="Eastwood N."/>
            <person name="Colbourne J.K."/>
            <person name="Zhou J."/>
            <person name="Mallon E."/>
            <person name="Orsini L."/>
        </authorList>
    </citation>
    <scope>NUCLEOTIDE SEQUENCE [LARGE SCALE GENOMIC DNA]</scope>
    <source>
        <strain evidence="1">LRV0_1</strain>
    </source>
</reference>
<accession>A0ABQ9Z171</accession>
<gene>
    <name evidence="1" type="ORF">OUZ56_011800</name>
</gene>
<organism evidence="1 2">
    <name type="scientific">Daphnia magna</name>
    <dbReference type="NCBI Taxonomy" id="35525"/>
    <lineage>
        <taxon>Eukaryota</taxon>
        <taxon>Metazoa</taxon>
        <taxon>Ecdysozoa</taxon>
        <taxon>Arthropoda</taxon>
        <taxon>Crustacea</taxon>
        <taxon>Branchiopoda</taxon>
        <taxon>Diplostraca</taxon>
        <taxon>Cladocera</taxon>
        <taxon>Anomopoda</taxon>
        <taxon>Daphniidae</taxon>
        <taxon>Daphnia</taxon>
    </lineage>
</organism>
<dbReference type="Proteomes" id="UP001234178">
    <property type="component" value="Unassembled WGS sequence"/>
</dbReference>
<proteinExistence type="predicted"/>
<evidence type="ECO:0000313" key="2">
    <source>
        <dbReference type="Proteomes" id="UP001234178"/>
    </source>
</evidence>
<evidence type="ECO:0000313" key="1">
    <source>
        <dbReference type="EMBL" id="KAK4006642.1"/>
    </source>
</evidence>